<organism evidence="1 2">
    <name type="scientific">Pristionchus mayeri</name>
    <dbReference type="NCBI Taxonomy" id="1317129"/>
    <lineage>
        <taxon>Eukaryota</taxon>
        <taxon>Metazoa</taxon>
        <taxon>Ecdysozoa</taxon>
        <taxon>Nematoda</taxon>
        <taxon>Chromadorea</taxon>
        <taxon>Rhabditida</taxon>
        <taxon>Rhabditina</taxon>
        <taxon>Diplogasteromorpha</taxon>
        <taxon>Diplogasteroidea</taxon>
        <taxon>Neodiplogasteridae</taxon>
        <taxon>Pristionchus</taxon>
    </lineage>
</organism>
<evidence type="ECO:0000313" key="1">
    <source>
        <dbReference type="EMBL" id="GMR31333.1"/>
    </source>
</evidence>
<comment type="caution">
    <text evidence="1">The sequence shown here is derived from an EMBL/GenBank/DDBJ whole genome shotgun (WGS) entry which is preliminary data.</text>
</comment>
<evidence type="ECO:0000313" key="2">
    <source>
        <dbReference type="Proteomes" id="UP001328107"/>
    </source>
</evidence>
<reference evidence="2" key="1">
    <citation type="submission" date="2022-10" db="EMBL/GenBank/DDBJ databases">
        <title>Genome assembly of Pristionchus species.</title>
        <authorList>
            <person name="Yoshida K."/>
            <person name="Sommer R.J."/>
        </authorList>
    </citation>
    <scope>NUCLEOTIDE SEQUENCE [LARGE SCALE GENOMIC DNA]</scope>
    <source>
        <strain evidence="2">RS5460</strain>
    </source>
</reference>
<dbReference type="Proteomes" id="UP001328107">
    <property type="component" value="Unassembled WGS sequence"/>
</dbReference>
<name>A0AAN4Z3M5_9BILA</name>
<sequence length="344" mass="39851">FCPSTGSSRPRYAMNVTSSEKISKDCTEDVGRNKFAVICCLCGEKTSSYCFSPKNPLRARQFYDNLIHLTPVQFEHANKLSQYKLKNAICRRHVRENILKELPKDHSWVHYCLLCREPTSSYFFFPMDPSSYQQYINNLIGVTDEQKKKIDSFAKQNVRGFLCRKHSRYSVTNTSSTTIFSPATGDPRPNYQRGMNVGRKEETESSQNMPAQNMFKKCYLCLRFYSEYVFTSSNKESRDEFLARLVVNSPQQRERIAELVRSGAEANFCLKHFPKKADTVKYCPSTGMSLPLDLLTPASNVITSKTKMSRRMCVVCRQFRNENKMREFTKNSTRRTLWVEAVRS</sequence>
<gene>
    <name evidence="1" type="ORF">PMAYCL1PPCAC_01528</name>
</gene>
<dbReference type="AlphaFoldDB" id="A0AAN4Z3M5"/>
<feature type="non-terminal residue" evidence="1">
    <location>
        <position position="344"/>
    </location>
</feature>
<proteinExistence type="predicted"/>
<accession>A0AAN4Z3M5</accession>
<protein>
    <submittedName>
        <fullName evidence="1">Uncharacterized protein</fullName>
    </submittedName>
</protein>
<keyword evidence="2" id="KW-1185">Reference proteome</keyword>
<dbReference type="EMBL" id="BTRK01000001">
    <property type="protein sequence ID" value="GMR31333.1"/>
    <property type="molecule type" value="Genomic_DNA"/>
</dbReference>
<feature type="non-terminal residue" evidence="1">
    <location>
        <position position="1"/>
    </location>
</feature>